<reference evidence="10 11" key="1">
    <citation type="journal article" date="2007" name="Int. J. Syst. Evol. Microbiol.">
        <title>Oceanobacillus profundus sp. nov., isolated from a deep-sea sediment core.</title>
        <authorList>
            <person name="Kim Y.G."/>
            <person name="Choi D.H."/>
            <person name="Hyun S."/>
            <person name="Cho B.C."/>
        </authorList>
    </citation>
    <scope>NUCLEOTIDE SEQUENCE [LARGE SCALE GENOMIC DNA]</scope>
    <source>
        <strain evidence="10 11">DSM 18246</strain>
    </source>
</reference>
<dbReference type="PANTHER" id="PTHR35789">
    <property type="entry name" value="SPORE GERMINATION PROTEIN B3"/>
    <property type="match status" value="1"/>
</dbReference>
<name>A0A417YCW4_9BACI</name>
<keyword evidence="3" id="KW-0309">Germination</keyword>
<gene>
    <name evidence="10" type="ORF">D1B32_16625</name>
</gene>
<keyword evidence="7" id="KW-0449">Lipoprotein</keyword>
<dbReference type="Proteomes" id="UP000285456">
    <property type="component" value="Unassembled WGS sequence"/>
</dbReference>
<dbReference type="Gene3D" id="6.20.190.10">
    <property type="entry name" value="Nutrient germinant receptor protein C, domain 1"/>
    <property type="match status" value="1"/>
</dbReference>
<dbReference type="Pfam" id="PF25198">
    <property type="entry name" value="Spore_GerAC_N"/>
    <property type="match status" value="1"/>
</dbReference>
<dbReference type="InterPro" id="IPR046953">
    <property type="entry name" value="Spore_GerAC-like_C"/>
</dbReference>
<evidence type="ECO:0000256" key="2">
    <source>
        <dbReference type="ARBA" id="ARBA00007886"/>
    </source>
</evidence>
<keyword evidence="4" id="KW-0732">Signal</keyword>
<dbReference type="PROSITE" id="PS51257">
    <property type="entry name" value="PROKAR_LIPOPROTEIN"/>
    <property type="match status" value="1"/>
</dbReference>
<evidence type="ECO:0000256" key="3">
    <source>
        <dbReference type="ARBA" id="ARBA00022544"/>
    </source>
</evidence>
<dbReference type="GO" id="GO:0009847">
    <property type="term" value="P:spore germination"/>
    <property type="evidence" value="ECO:0007669"/>
    <property type="project" value="InterPro"/>
</dbReference>
<keyword evidence="11" id="KW-1185">Reference proteome</keyword>
<dbReference type="Pfam" id="PF05504">
    <property type="entry name" value="Spore_GerAC"/>
    <property type="match status" value="1"/>
</dbReference>
<evidence type="ECO:0000256" key="1">
    <source>
        <dbReference type="ARBA" id="ARBA00004635"/>
    </source>
</evidence>
<organism evidence="10 11">
    <name type="scientific">Oceanobacillus profundus</name>
    <dbReference type="NCBI Taxonomy" id="372463"/>
    <lineage>
        <taxon>Bacteria</taxon>
        <taxon>Bacillati</taxon>
        <taxon>Bacillota</taxon>
        <taxon>Bacilli</taxon>
        <taxon>Bacillales</taxon>
        <taxon>Bacillaceae</taxon>
        <taxon>Oceanobacillus</taxon>
    </lineage>
</organism>
<dbReference type="RefSeq" id="WP_118889939.1">
    <property type="nucleotide sequence ID" value="NZ_PHUT01000013.1"/>
</dbReference>
<sequence length="392" mass="44381">MNKRLLIHLCWMMLLLSGCWDENDIEERGFVIGTAIDLVEDQQANDNPTLKMTNQFVVPAGIGLPTGAGSEKKAFTNLSKTGESLFEIIRLMSTAVGRAPYYEHLKLIVVSEEVARQPDLFAGIMDLFIRDQEMRREMRVVISEDKAQKILEIEPETENLPVMYITNVMENTTKLAGLIDPARIGEIHEHLLEPQSYVIPRVFSSDDKIIFNGGAVFHGESNRLVGTINLEEAAGLNLIKNKIEGGYFKIEVDNKLMVYELKRVKSNIEINANDPEDINIEITIDAEGNIGEMFGQKSLLDKAYLSKIERKVSERIEQVVNNTIKKAQEDLKLDFFGFSEILKRKHYEIWNEVKENWDEGDNIFANSTVKVKADAIIRTTGATDRVKDQGSE</sequence>
<proteinExistence type="inferred from homology"/>
<dbReference type="NCBIfam" id="TIGR02887">
    <property type="entry name" value="spore_ger_x_C"/>
    <property type="match status" value="1"/>
</dbReference>
<dbReference type="InterPro" id="IPR057336">
    <property type="entry name" value="GerAC_N"/>
</dbReference>
<evidence type="ECO:0000256" key="6">
    <source>
        <dbReference type="ARBA" id="ARBA00023139"/>
    </source>
</evidence>
<dbReference type="InterPro" id="IPR008844">
    <property type="entry name" value="Spore_GerAC-like"/>
</dbReference>
<evidence type="ECO:0000313" key="11">
    <source>
        <dbReference type="Proteomes" id="UP000285456"/>
    </source>
</evidence>
<dbReference type="Gene3D" id="3.30.300.210">
    <property type="entry name" value="Nutrient germinant receptor protein C, domain 3"/>
    <property type="match status" value="1"/>
</dbReference>
<comment type="similarity">
    <text evidence="2">Belongs to the GerABKC lipoprotein family.</text>
</comment>
<comment type="caution">
    <text evidence="10">The sequence shown here is derived from an EMBL/GenBank/DDBJ whole genome shotgun (WGS) entry which is preliminary data.</text>
</comment>
<evidence type="ECO:0000256" key="5">
    <source>
        <dbReference type="ARBA" id="ARBA00023136"/>
    </source>
</evidence>
<protein>
    <submittedName>
        <fullName evidence="10">Ger(X)C family spore germination protein</fullName>
    </submittedName>
</protein>
<dbReference type="OrthoDB" id="2569624at2"/>
<feature type="domain" description="Spore germination GerAC-like C-terminal" evidence="8">
    <location>
        <begin position="212"/>
        <end position="381"/>
    </location>
</feature>
<dbReference type="EMBL" id="QWEH01000013">
    <property type="protein sequence ID" value="RHW30459.1"/>
    <property type="molecule type" value="Genomic_DNA"/>
</dbReference>
<dbReference type="AlphaFoldDB" id="A0A417YCW4"/>
<comment type="subcellular location">
    <subcellularLocation>
        <location evidence="1">Membrane</location>
        <topology evidence="1">Lipid-anchor</topology>
    </subcellularLocation>
</comment>
<feature type="domain" description="Spore germination protein N-terminal" evidence="9">
    <location>
        <begin position="21"/>
        <end position="202"/>
    </location>
</feature>
<dbReference type="GO" id="GO:0016020">
    <property type="term" value="C:membrane"/>
    <property type="evidence" value="ECO:0007669"/>
    <property type="project" value="UniProtKB-SubCell"/>
</dbReference>
<accession>A0A417YCW4</accession>
<keyword evidence="5" id="KW-0472">Membrane</keyword>
<dbReference type="PANTHER" id="PTHR35789:SF1">
    <property type="entry name" value="SPORE GERMINATION PROTEIN B3"/>
    <property type="match status" value="1"/>
</dbReference>
<evidence type="ECO:0000259" key="9">
    <source>
        <dbReference type="Pfam" id="PF25198"/>
    </source>
</evidence>
<evidence type="ECO:0000256" key="7">
    <source>
        <dbReference type="ARBA" id="ARBA00023288"/>
    </source>
</evidence>
<keyword evidence="6" id="KW-0564">Palmitate</keyword>
<dbReference type="InterPro" id="IPR038501">
    <property type="entry name" value="Spore_GerAC_C_sf"/>
</dbReference>
<evidence type="ECO:0000259" key="8">
    <source>
        <dbReference type="Pfam" id="PF05504"/>
    </source>
</evidence>
<evidence type="ECO:0000313" key="10">
    <source>
        <dbReference type="EMBL" id="RHW30459.1"/>
    </source>
</evidence>
<evidence type="ECO:0000256" key="4">
    <source>
        <dbReference type="ARBA" id="ARBA00022729"/>
    </source>
</evidence>